<dbReference type="OrthoDB" id="5829213at2"/>
<dbReference type="eggNOG" id="ENOG5033KTK">
    <property type="taxonomic scope" value="Bacteria"/>
</dbReference>
<name>B0TMQ0_SHEHH</name>
<accession>B0TMQ0</accession>
<reference evidence="1" key="1">
    <citation type="submission" date="2008-01" db="EMBL/GenBank/DDBJ databases">
        <title>Complete sequence of Shewanella halifaxensis HAW-EB4.</title>
        <authorList>
            <consortium name="US DOE Joint Genome Institute"/>
            <person name="Copeland A."/>
            <person name="Lucas S."/>
            <person name="Lapidus A."/>
            <person name="Glavina del Rio T."/>
            <person name="Dalin E."/>
            <person name="Tice H."/>
            <person name="Bruce D."/>
            <person name="Goodwin L."/>
            <person name="Pitluck S."/>
            <person name="Sims D."/>
            <person name="Brettin T."/>
            <person name="Detter J.C."/>
            <person name="Han C."/>
            <person name="Kuske C.R."/>
            <person name="Schmutz J."/>
            <person name="Larimer F."/>
            <person name="Land M."/>
            <person name="Hauser L."/>
            <person name="Kyrpides N."/>
            <person name="Kim E."/>
            <person name="Zhao J.-S."/>
            <person name="Richardson P."/>
        </authorList>
    </citation>
    <scope>NUCLEOTIDE SEQUENCE [LARGE SCALE GENOMIC DNA]</scope>
    <source>
        <strain evidence="1">HAW-EB4</strain>
    </source>
</reference>
<dbReference type="KEGG" id="shl:Shal_2860"/>
<evidence type="ECO:0000313" key="1">
    <source>
        <dbReference type="EMBL" id="ABZ77410.1"/>
    </source>
</evidence>
<gene>
    <name evidence="1" type="ordered locus">Shal_2860</name>
</gene>
<dbReference type="Proteomes" id="UP000001317">
    <property type="component" value="Chromosome"/>
</dbReference>
<dbReference type="STRING" id="458817.Shal_2860"/>
<organism evidence="1 2">
    <name type="scientific">Shewanella halifaxensis (strain HAW-EB4)</name>
    <dbReference type="NCBI Taxonomy" id="458817"/>
    <lineage>
        <taxon>Bacteria</taxon>
        <taxon>Pseudomonadati</taxon>
        <taxon>Pseudomonadota</taxon>
        <taxon>Gammaproteobacteria</taxon>
        <taxon>Alteromonadales</taxon>
        <taxon>Shewanellaceae</taxon>
        <taxon>Shewanella</taxon>
    </lineage>
</organism>
<sequence length="114" mass="13350">MEITTYLNDRPYRILDMGEGGCYLFIVSTVNNEPLKELEWIPHIEKSRTVIMDLSLAWNAPIETLTQKHLMQISSDIHLLVDIYWLEEVCINLQQGNAFLYGHLKKALNERFIE</sequence>
<proteinExistence type="predicted"/>
<evidence type="ECO:0000313" key="2">
    <source>
        <dbReference type="Proteomes" id="UP000001317"/>
    </source>
</evidence>
<protein>
    <submittedName>
        <fullName evidence="1">Uncharacterized protein</fullName>
    </submittedName>
</protein>
<dbReference type="HOGENOM" id="CLU_2120132_0_0_6"/>
<dbReference type="RefSeq" id="WP_012277937.1">
    <property type="nucleotide sequence ID" value="NC_010334.1"/>
</dbReference>
<keyword evidence="2" id="KW-1185">Reference proteome</keyword>
<dbReference type="EMBL" id="CP000931">
    <property type="protein sequence ID" value="ABZ77410.1"/>
    <property type="molecule type" value="Genomic_DNA"/>
</dbReference>
<dbReference type="AlphaFoldDB" id="B0TMQ0"/>